<keyword evidence="3" id="KW-1003">Cell membrane</keyword>
<feature type="transmembrane region" description="Helical" evidence="13">
    <location>
        <begin position="297"/>
        <end position="313"/>
    </location>
</feature>
<evidence type="ECO:0000256" key="10">
    <source>
        <dbReference type="ARBA" id="ARBA00061644"/>
    </source>
</evidence>
<keyword evidence="4 13" id="KW-0812">Transmembrane</keyword>
<evidence type="ECO:0000256" key="4">
    <source>
        <dbReference type="ARBA" id="ARBA00022692"/>
    </source>
</evidence>
<keyword evidence="17" id="KW-1185">Reference proteome</keyword>
<keyword evidence="6 16" id="KW-0067">ATP-binding</keyword>
<dbReference type="GO" id="GO:0005524">
    <property type="term" value="F:ATP binding"/>
    <property type="evidence" value="ECO:0007669"/>
    <property type="project" value="UniProtKB-KW"/>
</dbReference>
<dbReference type="PROSITE" id="PS50893">
    <property type="entry name" value="ABC_TRANSPORTER_2"/>
    <property type="match status" value="1"/>
</dbReference>
<proteinExistence type="inferred from homology"/>
<evidence type="ECO:0000256" key="11">
    <source>
        <dbReference type="ARBA" id="ARBA00071747"/>
    </source>
</evidence>
<evidence type="ECO:0000256" key="13">
    <source>
        <dbReference type="SAM" id="Phobius"/>
    </source>
</evidence>
<dbReference type="PANTHER" id="PTHR43394">
    <property type="entry name" value="ATP-DEPENDENT PERMEASE MDL1, MITOCHONDRIAL"/>
    <property type="match status" value="1"/>
</dbReference>
<dbReference type="FunFam" id="3.40.50.300:FF:000287">
    <property type="entry name" value="Multidrug ABC transporter ATP-binding protein"/>
    <property type="match status" value="1"/>
</dbReference>
<evidence type="ECO:0000259" key="14">
    <source>
        <dbReference type="PROSITE" id="PS50893"/>
    </source>
</evidence>
<sequence length="601" mass="65519">MPEHTTESVDRLLQPRRPAPRRPMGVRAGFIHYLRPHARTIAVSTVMAVGGAALNLVGPSKLSEITDLVTEGLSTSIDLEAIGSLAALLAVLYAAGFLLSFVQGYLMAGVVQASTRSMRNDIARTINRLPLSYLDTRSTGDVLSRVTNDVDTVAQSMNQSLSSLVSSLTLLVGSATMMLLTNWIMGLAGIVTVLLGVLLMGSVMRRSQRYYAEQQTRIGTLNGHVEETYSGFTVVKAFRGEQRASDLLHEHNDALYTAAWRSQFLSGLMMPMMIFVGNLSYVVVCVVGAALALRGHISFGVIVAFMVYVRLFTQPLQTIAQVASTFQPMIAGSRRVFSLLSEREMGPDGDLAPDPQRARGEIVIDHLRFGYTPERTILTDFSARVRPGQKVAIVGPTGAGKTTIVNLLMRFYEVDAGTITIDGTEVREMSRSGLRELFGMVLQDTWTFEGTLRDNLVYNRQGVSDERLDEVCAATGLTELVRRLPQGYDTVLDEATSLSAGQKQLITIARAMIKDAPLLILDEATSSVDTRTEAVVQEAMDRLMSGRTSFVIAHRLSTIRNSDLILVLEGGDVVESGTHDELLALDGAYAELYNSQFEPAA</sequence>
<feature type="domain" description="ABC transmembrane type-1" evidence="15">
    <location>
        <begin position="42"/>
        <end position="327"/>
    </location>
</feature>
<feature type="compositionally biased region" description="Basic and acidic residues" evidence="12">
    <location>
        <begin position="1"/>
        <end position="10"/>
    </location>
</feature>
<keyword evidence="7 13" id="KW-1133">Transmembrane helix</keyword>
<dbReference type="Gene3D" id="3.40.50.300">
    <property type="entry name" value="P-loop containing nucleotide triphosphate hydrolases"/>
    <property type="match status" value="1"/>
</dbReference>
<comment type="function">
    <text evidence="9">ABC transporter involved in fatty acid import. Transmembrane domains (TMD) form a pore in the membrane and the ATP-binding domain (NBD) is responsible for energy generation.</text>
</comment>
<dbReference type="CDD" id="cd03254">
    <property type="entry name" value="ABCC_Glucan_exporter_like"/>
    <property type="match status" value="1"/>
</dbReference>
<keyword evidence="5" id="KW-0547">Nucleotide-binding</keyword>
<dbReference type="PROSITE" id="PS00211">
    <property type="entry name" value="ABC_TRANSPORTER_1"/>
    <property type="match status" value="1"/>
</dbReference>
<keyword evidence="8 13" id="KW-0472">Membrane</keyword>
<dbReference type="Pfam" id="PF00005">
    <property type="entry name" value="ABC_tran"/>
    <property type="match status" value="1"/>
</dbReference>
<dbReference type="GO" id="GO:0015421">
    <property type="term" value="F:ABC-type oligopeptide transporter activity"/>
    <property type="evidence" value="ECO:0007669"/>
    <property type="project" value="TreeGrafter"/>
</dbReference>
<dbReference type="InterPro" id="IPR003593">
    <property type="entry name" value="AAA+_ATPase"/>
</dbReference>
<feature type="transmembrane region" description="Helical" evidence="13">
    <location>
        <begin position="186"/>
        <end position="204"/>
    </location>
</feature>
<dbReference type="SUPFAM" id="SSF90123">
    <property type="entry name" value="ABC transporter transmembrane region"/>
    <property type="match status" value="1"/>
</dbReference>
<dbReference type="PROSITE" id="PS50929">
    <property type="entry name" value="ABC_TM1F"/>
    <property type="match status" value="1"/>
</dbReference>
<dbReference type="OrthoDB" id="9806127at2"/>
<dbReference type="FunFam" id="1.20.1560.10:FF:000011">
    <property type="entry name" value="Multidrug ABC transporter ATP-binding protein"/>
    <property type="match status" value="1"/>
</dbReference>
<dbReference type="InterPro" id="IPR036640">
    <property type="entry name" value="ABC1_TM_sf"/>
</dbReference>
<dbReference type="Pfam" id="PF00664">
    <property type="entry name" value="ABC_membrane"/>
    <property type="match status" value="1"/>
</dbReference>
<dbReference type="KEGG" id="ahw:NCTC11636_00584"/>
<evidence type="ECO:0000256" key="8">
    <source>
        <dbReference type="ARBA" id="ARBA00023136"/>
    </source>
</evidence>
<feature type="transmembrane region" description="Helical" evidence="13">
    <location>
        <begin position="82"/>
        <end position="108"/>
    </location>
</feature>
<dbReference type="RefSeq" id="WP_126381786.1">
    <property type="nucleotide sequence ID" value="NZ_LR134350.1"/>
</dbReference>
<evidence type="ECO:0000313" key="17">
    <source>
        <dbReference type="Proteomes" id="UP000266895"/>
    </source>
</evidence>
<evidence type="ECO:0000256" key="7">
    <source>
        <dbReference type="ARBA" id="ARBA00022989"/>
    </source>
</evidence>
<dbReference type="SUPFAM" id="SSF52540">
    <property type="entry name" value="P-loop containing nucleoside triphosphate hydrolases"/>
    <property type="match status" value="1"/>
</dbReference>
<evidence type="ECO:0000256" key="1">
    <source>
        <dbReference type="ARBA" id="ARBA00004651"/>
    </source>
</evidence>
<comment type="similarity">
    <text evidence="10">Belongs to the ABC transporter superfamily. Lipid exporter (TC 3.A.1.106) family.</text>
</comment>
<dbReference type="GO" id="GO:0016887">
    <property type="term" value="F:ATP hydrolysis activity"/>
    <property type="evidence" value="ECO:0007669"/>
    <property type="project" value="InterPro"/>
</dbReference>
<keyword evidence="2" id="KW-0813">Transport</keyword>
<comment type="subcellular location">
    <subcellularLocation>
        <location evidence="1">Cell membrane</location>
        <topology evidence="1">Multi-pass membrane protein</topology>
    </subcellularLocation>
</comment>
<dbReference type="CDD" id="cd18547">
    <property type="entry name" value="ABC_6TM_Tm288_like"/>
    <property type="match status" value="1"/>
</dbReference>
<dbReference type="Proteomes" id="UP000266895">
    <property type="component" value="Chromosome"/>
</dbReference>
<dbReference type="InterPro" id="IPR003439">
    <property type="entry name" value="ABC_transporter-like_ATP-bd"/>
</dbReference>
<evidence type="ECO:0000313" key="16">
    <source>
        <dbReference type="EMBL" id="VEG26558.1"/>
    </source>
</evidence>
<dbReference type="PANTHER" id="PTHR43394:SF1">
    <property type="entry name" value="ATP-BINDING CASSETTE SUB-FAMILY B MEMBER 10, MITOCHONDRIAL"/>
    <property type="match status" value="1"/>
</dbReference>
<protein>
    <recommendedName>
        <fullName evidence="11">Fatty acid ABC transporter ATP-binding/permease protein</fullName>
    </recommendedName>
</protein>
<organism evidence="16 17">
    <name type="scientific">Actinomyces howellii</name>
    <dbReference type="NCBI Taxonomy" id="52771"/>
    <lineage>
        <taxon>Bacteria</taxon>
        <taxon>Bacillati</taxon>
        <taxon>Actinomycetota</taxon>
        <taxon>Actinomycetes</taxon>
        <taxon>Actinomycetales</taxon>
        <taxon>Actinomycetaceae</taxon>
        <taxon>Actinomyces</taxon>
    </lineage>
</organism>
<evidence type="ECO:0000256" key="3">
    <source>
        <dbReference type="ARBA" id="ARBA00022475"/>
    </source>
</evidence>
<gene>
    <name evidence="16" type="primary">yheH_1</name>
    <name evidence="16" type="ORF">NCTC11636_00584</name>
</gene>
<dbReference type="InterPro" id="IPR027417">
    <property type="entry name" value="P-loop_NTPase"/>
</dbReference>
<feature type="region of interest" description="Disordered" evidence="12">
    <location>
        <begin position="1"/>
        <end position="23"/>
    </location>
</feature>
<evidence type="ECO:0000256" key="12">
    <source>
        <dbReference type="SAM" id="MobiDB-lite"/>
    </source>
</evidence>
<accession>A0A448HED3</accession>
<name>A0A448HED3_9ACTO</name>
<reference evidence="16 17" key="1">
    <citation type="submission" date="2018-12" db="EMBL/GenBank/DDBJ databases">
        <authorList>
            <consortium name="Pathogen Informatics"/>
        </authorList>
    </citation>
    <scope>NUCLEOTIDE SEQUENCE [LARGE SCALE GENOMIC DNA]</scope>
    <source>
        <strain evidence="16 17">NCTC11636</strain>
    </source>
</reference>
<dbReference type="Gene3D" id="1.20.1560.10">
    <property type="entry name" value="ABC transporter type 1, transmembrane domain"/>
    <property type="match status" value="1"/>
</dbReference>
<dbReference type="InterPro" id="IPR011527">
    <property type="entry name" value="ABC1_TM_dom"/>
</dbReference>
<dbReference type="GO" id="GO:0005886">
    <property type="term" value="C:plasma membrane"/>
    <property type="evidence" value="ECO:0007669"/>
    <property type="project" value="UniProtKB-SubCell"/>
</dbReference>
<evidence type="ECO:0000256" key="2">
    <source>
        <dbReference type="ARBA" id="ARBA00022448"/>
    </source>
</evidence>
<evidence type="ECO:0000259" key="15">
    <source>
        <dbReference type="PROSITE" id="PS50929"/>
    </source>
</evidence>
<dbReference type="EMBL" id="LR134350">
    <property type="protein sequence ID" value="VEG26558.1"/>
    <property type="molecule type" value="Genomic_DNA"/>
</dbReference>
<dbReference type="SMART" id="SM00382">
    <property type="entry name" value="AAA"/>
    <property type="match status" value="1"/>
</dbReference>
<dbReference type="InterPro" id="IPR039421">
    <property type="entry name" value="Type_1_exporter"/>
</dbReference>
<evidence type="ECO:0000256" key="6">
    <source>
        <dbReference type="ARBA" id="ARBA00022840"/>
    </source>
</evidence>
<feature type="transmembrane region" description="Helical" evidence="13">
    <location>
        <begin position="268"/>
        <end position="291"/>
    </location>
</feature>
<dbReference type="AlphaFoldDB" id="A0A448HED3"/>
<keyword evidence="16" id="KW-0378">Hydrolase</keyword>
<evidence type="ECO:0000256" key="9">
    <source>
        <dbReference type="ARBA" id="ARBA00055053"/>
    </source>
</evidence>
<evidence type="ECO:0000256" key="5">
    <source>
        <dbReference type="ARBA" id="ARBA00022741"/>
    </source>
</evidence>
<dbReference type="InterPro" id="IPR017871">
    <property type="entry name" value="ABC_transporter-like_CS"/>
</dbReference>
<feature type="domain" description="ABC transporter" evidence="14">
    <location>
        <begin position="362"/>
        <end position="595"/>
    </location>
</feature>